<evidence type="ECO:0008006" key="3">
    <source>
        <dbReference type="Google" id="ProtNLM"/>
    </source>
</evidence>
<name>A0A167RL65_PENCH</name>
<feature type="chain" id="PRO_5007891981" description="Cyanovirin-N domain-containing protein" evidence="1">
    <location>
        <begin position="20"/>
        <end position="153"/>
    </location>
</feature>
<dbReference type="Proteomes" id="UP000076449">
    <property type="component" value="Chromosome III"/>
</dbReference>
<evidence type="ECO:0000313" key="2">
    <source>
        <dbReference type="EMBL" id="KZN86137.1"/>
    </source>
</evidence>
<gene>
    <name evidence="2" type="ORF">EN45_103340</name>
</gene>
<evidence type="ECO:0000256" key="1">
    <source>
        <dbReference type="SAM" id="SignalP"/>
    </source>
</evidence>
<organism evidence="2">
    <name type="scientific">Penicillium chrysogenum</name>
    <name type="common">Penicillium notatum</name>
    <dbReference type="NCBI Taxonomy" id="5076"/>
    <lineage>
        <taxon>Eukaryota</taxon>
        <taxon>Fungi</taxon>
        <taxon>Dikarya</taxon>
        <taxon>Ascomycota</taxon>
        <taxon>Pezizomycotina</taxon>
        <taxon>Eurotiomycetes</taxon>
        <taxon>Eurotiomycetidae</taxon>
        <taxon>Eurotiales</taxon>
        <taxon>Aspergillaceae</taxon>
        <taxon>Penicillium</taxon>
        <taxon>Penicillium chrysogenum species complex</taxon>
    </lineage>
</organism>
<reference evidence="2" key="1">
    <citation type="journal article" date="2014" name="Genome Announc.">
        <title>Complete sequencing and chromosome-scale genome assembly of the industrial progenitor strain P2niaD18 from the penicillin producer Penicillium chrysogenum.</title>
        <authorList>
            <person name="Specht T."/>
            <person name="Dahlmann T.A."/>
            <person name="Zadra I."/>
            <person name="Kurnsteiner H."/>
            <person name="Kuck U."/>
        </authorList>
    </citation>
    <scope>NUCLEOTIDE SEQUENCE [LARGE SCALE GENOMIC DNA]</scope>
    <source>
        <strain evidence="2">P2niaD18</strain>
    </source>
</reference>
<dbReference type="AlphaFoldDB" id="A0A167RL65"/>
<protein>
    <recommendedName>
        <fullName evidence="3">Cyanovirin-N domain-containing protein</fullName>
    </recommendedName>
</protein>
<keyword evidence="1" id="KW-0732">Signal</keyword>
<accession>A0A167RL65</accession>
<dbReference type="EMBL" id="CM002800">
    <property type="protein sequence ID" value="KZN86137.1"/>
    <property type="molecule type" value="Genomic_DNA"/>
</dbReference>
<feature type="signal peptide" evidence="1">
    <location>
        <begin position="1"/>
        <end position="19"/>
    </location>
</feature>
<proteinExistence type="predicted"/>
<sequence length="153" mass="16467">MLLNNFMLLVALGSTSVLSLITKRDAPPDNTDGAYKVAFKCTNSMYPGAARGGPSDYTHNDELKLAVADGSLRSPDECHEQDGHPAIAECTFNDDAFEGGSLIVHVYNDPGNCHLDFGYKGESFTAKSDKCGHDDGGFEPFTSEKTAICYFDA</sequence>